<evidence type="ECO:0000313" key="3">
    <source>
        <dbReference type="Proteomes" id="UP000693946"/>
    </source>
</evidence>
<sequence length="87" mass="9367">MRCVSEPCPAGCNYTNYAHATVTCGTGGRGGSGCVSEFLRKCSCQSSGLEKRIHFQTLKVLDNISSDASSPAVSPNNRRWIQARNKV</sequence>
<comment type="caution">
    <text evidence="2">The sequence shown here is derived from an EMBL/GenBank/DDBJ whole genome shotgun (WGS) entry which is preliminary data.</text>
</comment>
<keyword evidence="3" id="KW-1185">Reference proteome</keyword>
<dbReference type="EMBL" id="JAGKHQ010000008">
    <property type="protein sequence ID" value="KAG7510062.1"/>
    <property type="molecule type" value="Genomic_DNA"/>
</dbReference>
<name>A0AAV6S160_SOLSE</name>
<dbReference type="AlphaFoldDB" id="A0AAV6S160"/>
<accession>A0AAV6S160</accession>
<proteinExistence type="predicted"/>
<protein>
    <submittedName>
        <fullName evidence="2">Uncharacterized protein</fullName>
    </submittedName>
</protein>
<evidence type="ECO:0000256" key="1">
    <source>
        <dbReference type="SAM" id="MobiDB-lite"/>
    </source>
</evidence>
<gene>
    <name evidence="2" type="ORF">JOB18_012275</name>
</gene>
<feature type="compositionally biased region" description="Polar residues" evidence="1">
    <location>
        <begin position="66"/>
        <end position="79"/>
    </location>
</feature>
<evidence type="ECO:0000313" key="2">
    <source>
        <dbReference type="EMBL" id="KAG7510062.1"/>
    </source>
</evidence>
<dbReference type="Proteomes" id="UP000693946">
    <property type="component" value="Linkage Group LG16"/>
</dbReference>
<feature type="region of interest" description="Disordered" evidence="1">
    <location>
        <begin position="66"/>
        <end position="87"/>
    </location>
</feature>
<organism evidence="2 3">
    <name type="scientific">Solea senegalensis</name>
    <name type="common">Senegalese sole</name>
    <dbReference type="NCBI Taxonomy" id="28829"/>
    <lineage>
        <taxon>Eukaryota</taxon>
        <taxon>Metazoa</taxon>
        <taxon>Chordata</taxon>
        <taxon>Craniata</taxon>
        <taxon>Vertebrata</taxon>
        <taxon>Euteleostomi</taxon>
        <taxon>Actinopterygii</taxon>
        <taxon>Neopterygii</taxon>
        <taxon>Teleostei</taxon>
        <taxon>Neoteleostei</taxon>
        <taxon>Acanthomorphata</taxon>
        <taxon>Carangaria</taxon>
        <taxon>Pleuronectiformes</taxon>
        <taxon>Pleuronectoidei</taxon>
        <taxon>Soleidae</taxon>
        <taxon>Solea</taxon>
    </lineage>
</organism>
<reference evidence="2 3" key="1">
    <citation type="journal article" date="2021" name="Sci. Rep.">
        <title>Chromosome anchoring in Senegalese sole (Solea senegalensis) reveals sex-associated markers and genome rearrangements in flatfish.</title>
        <authorList>
            <person name="Guerrero-Cozar I."/>
            <person name="Gomez-Garrido J."/>
            <person name="Berbel C."/>
            <person name="Martinez-Blanch J.F."/>
            <person name="Alioto T."/>
            <person name="Claros M.G."/>
            <person name="Gagnaire P.A."/>
            <person name="Manchado M."/>
        </authorList>
    </citation>
    <scope>NUCLEOTIDE SEQUENCE [LARGE SCALE GENOMIC DNA]</scope>
    <source>
        <strain evidence="2">Sse05_10M</strain>
    </source>
</reference>